<evidence type="ECO:0000256" key="1">
    <source>
        <dbReference type="SAM" id="MobiDB-lite"/>
    </source>
</evidence>
<sequence>MAYHHPTTACSNQVLLAKICGQMWGESRYNLGAEYWKKRSKKDSDNSQLANPRVHVRVLFPQTEVIVNATESRATAKTCTPAHPLAAALVLRAALAVQPPHSALQFTPLLPARLQLWAIILAANPPRPNWQTKGQRMTNWCLNQSAHPVHTKRSTNASTVVHPCQEKAEICSSKTTRPCVSSIVVRMQNGNEGNSDEGRTRILRLQKEKRSAAEEEGNFGGGFDYDCE</sequence>
<protein>
    <submittedName>
        <fullName evidence="2">Uncharacterized protein</fullName>
    </submittedName>
</protein>
<dbReference type="Proteomes" id="UP000307440">
    <property type="component" value="Unassembled WGS sequence"/>
</dbReference>
<dbReference type="EMBL" id="ML210195">
    <property type="protein sequence ID" value="TFK24749.1"/>
    <property type="molecule type" value="Genomic_DNA"/>
</dbReference>
<gene>
    <name evidence="2" type="ORF">FA15DRAFT_740399</name>
</gene>
<feature type="region of interest" description="Disordered" evidence="1">
    <location>
        <begin position="208"/>
        <end position="228"/>
    </location>
</feature>
<evidence type="ECO:0000313" key="2">
    <source>
        <dbReference type="EMBL" id="TFK24749.1"/>
    </source>
</evidence>
<organism evidence="2 3">
    <name type="scientific">Coprinopsis marcescibilis</name>
    <name type="common">Agaric fungus</name>
    <name type="synonym">Psathyrella marcescibilis</name>
    <dbReference type="NCBI Taxonomy" id="230819"/>
    <lineage>
        <taxon>Eukaryota</taxon>
        <taxon>Fungi</taxon>
        <taxon>Dikarya</taxon>
        <taxon>Basidiomycota</taxon>
        <taxon>Agaricomycotina</taxon>
        <taxon>Agaricomycetes</taxon>
        <taxon>Agaricomycetidae</taxon>
        <taxon>Agaricales</taxon>
        <taxon>Agaricineae</taxon>
        <taxon>Psathyrellaceae</taxon>
        <taxon>Coprinopsis</taxon>
    </lineage>
</organism>
<keyword evidence="3" id="KW-1185">Reference proteome</keyword>
<accession>A0A5C3KVS8</accession>
<dbReference type="AlphaFoldDB" id="A0A5C3KVS8"/>
<reference evidence="2 3" key="1">
    <citation type="journal article" date="2019" name="Nat. Ecol. Evol.">
        <title>Megaphylogeny resolves global patterns of mushroom evolution.</title>
        <authorList>
            <person name="Varga T."/>
            <person name="Krizsan K."/>
            <person name="Foldi C."/>
            <person name="Dima B."/>
            <person name="Sanchez-Garcia M."/>
            <person name="Sanchez-Ramirez S."/>
            <person name="Szollosi G.J."/>
            <person name="Szarkandi J.G."/>
            <person name="Papp V."/>
            <person name="Albert L."/>
            <person name="Andreopoulos W."/>
            <person name="Angelini C."/>
            <person name="Antonin V."/>
            <person name="Barry K.W."/>
            <person name="Bougher N.L."/>
            <person name="Buchanan P."/>
            <person name="Buyck B."/>
            <person name="Bense V."/>
            <person name="Catcheside P."/>
            <person name="Chovatia M."/>
            <person name="Cooper J."/>
            <person name="Damon W."/>
            <person name="Desjardin D."/>
            <person name="Finy P."/>
            <person name="Geml J."/>
            <person name="Haridas S."/>
            <person name="Hughes K."/>
            <person name="Justo A."/>
            <person name="Karasinski D."/>
            <person name="Kautmanova I."/>
            <person name="Kiss B."/>
            <person name="Kocsube S."/>
            <person name="Kotiranta H."/>
            <person name="LaButti K.M."/>
            <person name="Lechner B.E."/>
            <person name="Liimatainen K."/>
            <person name="Lipzen A."/>
            <person name="Lukacs Z."/>
            <person name="Mihaltcheva S."/>
            <person name="Morgado L.N."/>
            <person name="Niskanen T."/>
            <person name="Noordeloos M.E."/>
            <person name="Ohm R.A."/>
            <person name="Ortiz-Santana B."/>
            <person name="Ovrebo C."/>
            <person name="Racz N."/>
            <person name="Riley R."/>
            <person name="Savchenko A."/>
            <person name="Shiryaev A."/>
            <person name="Soop K."/>
            <person name="Spirin V."/>
            <person name="Szebenyi C."/>
            <person name="Tomsovsky M."/>
            <person name="Tulloss R.E."/>
            <person name="Uehling J."/>
            <person name="Grigoriev I.V."/>
            <person name="Vagvolgyi C."/>
            <person name="Papp T."/>
            <person name="Martin F.M."/>
            <person name="Miettinen O."/>
            <person name="Hibbett D.S."/>
            <person name="Nagy L.G."/>
        </authorList>
    </citation>
    <scope>NUCLEOTIDE SEQUENCE [LARGE SCALE GENOMIC DNA]</scope>
    <source>
        <strain evidence="2 3">CBS 121175</strain>
    </source>
</reference>
<proteinExistence type="predicted"/>
<feature type="compositionally biased region" description="Gly residues" evidence="1">
    <location>
        <begin position="218"/>
        <end position="228"/>
    </location>
</feature>
<name>A0A5C3KVS8_COPMA</name>
<evidence type="ECO:0000313" key="3">
    <source>
        <dbReference type="Proteomes" id="UP000307440"/>
    </source>
</evidence>